<dbReference type="EMBL" id="GBRH01275936">
    <property type="protein sequence ID" value="JAD21959.1"/>
    <property type="molecule type" value="Transcribed_RNA"/>
</dbReference>
<feature type="region of interest" description="Disordered" evidence="1">
    <location>
        <begin position="50"/>
        <end position="91"/>
    </location>
</feature>
<reference evidence="2" key="2">
    <citation type="journal article" date="2015" name="Data Brief">
        <title>Shoot transcriptome of the giant reed, Arundo donax.</title>
        <authorList>
            <person name="Barrero R.A."/>
            <person name="Guerrero F.D."/>
            <person name="Moolhuijzen P."/>
            <person name="Goolsby J.A."/>
            <person name="Tidwell J."/>
            <person name="Bellgard S.E."/>
            <person name="Bellgard M.I."/>
        </authorList>
    </citation>
    <scope>NUCLEOTIDE SEQUENCE</scope>
    <source>
        <tissue evidence="2">Shoot tissue taken approximately 20 cm above the soil surface</tissue>
    </source>
</reference>
<dbReference type="AlphaFoldDB" id="A0A0A8Y781"/>
<sequence>MYAGRPWSSLKRASSSRSEGACHLQDLGAEQRFAWAIPARCYWAREPRVGRAGERRQRRTPSRRWPPKLRGSWGCGRFQRGKRARTRSHWF</sequence>
<evidence type="ECO:0000313" key="2">
    <source>
        <dbReference type="EMBL" id="JAD21959.1"/>
    </source>
</evidence>
<feature type="compositionally biased region" description="Basic residues" evidence="1">
    <location>
        <begin position="79"/>
        <end position="91"/>
    </location>
</feature>
<proteinExistence type="predicted"/>
<feature type="compositionally biased region" description="Basic residues" evidence="1">
    <location>
        <begin position="56"/>
        <end position="67"/>
    </location>
</feature>
<accession>A0A0A8Y781</accession>
<protein>
    <submittedName>
        <fullName evidence="2">Uncharacterized protein</fullName>
    </submittedName>
</protein>
<reference evidence="2" key="1">
    <citation type="submission" date="2014-09" db="EMBL/GenBank/DDBJ databases">
        <authorList>
            <person name="Magalhaes I.L.F."/>
            <person name="Oliveira U."/>
            <person name="Santos F.R."/>
            <person name="Vidigal T.H.D.A."/>
            <person name="Brescovit A.D."/>
            <person name="Santos A.J."/>
        </authorList>
    </citation>
    <scope>NUCLEOTIDE SEQUENCE</scope>
    <source>
        <tissue evidence="2">Shoot tissue taken approximately 20 cm above the soil surface</tissue>
    </source>
</reference>
<organism evidence="2">
    <name type="scientific">Arundo donax</name>
    <name type="common">Giant reed</name>
    <name type="synonym">Donax arundinaceus</name>
    <dbReference type="NCBI Taxonomy" id="35708"/>
    <lineage>
        <taxon>Eukaryota</taxon>
        <taxon>Viridiplantae</taxon>
        <taxon>Streptophyta</taxon>
        <taxon>Embryophyta</taxon>
        <taxon>Tracheophyta</taxon>
        <taxon>Spermatophyta</taxon>
        <taxon>Magnoliopsida</taxon>
        <taxon>Liliopsida</taxon>
        <taxon>Poales</taxon>
        <taxon>Poaceae</taxon>
        <taxon>PACMAD clade</taxon>
        <taxon>Arundinoideae</taxon>
        <taxon>Arundineae</taxon>
        <taxon>Arundo</taxon>
    </lineage>
</organism>
<name>A0A0A8Y781_ARUDO</name>
<evidence type="ECO:0000256" key="1">
    <source>
        <dbReference type="SAM" id="MobiDB-lite"/>
    </source>
</evidence>